<dbReference type="PANTHER" id="PTHR43630">
    <property type="entry name" value="POLY-BETA-1,6-N-ACETYL-D-GLUCOSAMINE SYNTHASE"/>
    <property type="match status" value="1"/>
</dbReference>
<evidence type="ECO:0000256" key="10">
    <source>
        <dbReference type="RuleBase" id="RU364028"/>
    </source>
</evidence>
<evidence type="ECO:0000313" key="11">
    <source>
        <dbReference type="EMBL" id="PEH90353.1"/>
    </source>
</evidence>
<sequence length="448" mass="51017">MKHRIFAFVLMVCVIAMPFVVAVAVTGDLVLDFVFFYPLLMSALWMAGGLYFYLHLERAWKWGDRLEDREVPPLPGSPQVAIIIPCFNEEKNAEETLLAALQQRYANVEVIAVNDGSSDGTAVLLERMAAAHPRLRVVHLAENQGKAMALRMGALSSNSEYLVCIDGDAILDPDAVSFLVRPMLDNPRVGAVTGNPRVRTRSTLVGIVQVGEFSSIIGLIKRTQRVYGQVFTVSGVIAAFRRQALDRVGYWSLDMVTEDIDISWKLQRDHWSIFYEPRALGWILMPETLRGLWKQRLRWAQGGAEIFLKNFGSLLRWRNRRMWPLLAEFLVSTLWAYAFVLSILLFLLGKVMPLPTHIHVETLFPPAFTGLVLGATCLLQFAVSIYIDRRYEKGLVGTLFWVIWYPLVFWMTNLFTSLVSFPKVMLRRQPQRARWVSPDRGIQQLETP</sequence>
<dbReference type="Proteomes" id="UP000220246">
    <property type="component" value="Unassembled WGS sequence"/>
</dbReference>
<evidence type="ECO:0000256" key="7">
    <source>
        <dbReference type="ARBA" id="ARBA00022989"/>
    </source>
</evidence>
<evidence type="ECO:0000256" key="1">
    <source>
        <dbReference type="ARBA" id="ARBA00004651"/>
    </source>
</evidence>
<accession>A0A2A7UYL9</accession>
<comment type="caution">
    <text evidence="11">The sequence shown here is derived from an EMBL/GenBank/DDBJ whole genome shotgun (WGS) entry which is preliminary data.</text>
</comment>
<dbReference type="GeneID" id="80802662"/>
<keyword evidence="7 10" id="KW-1133">Transmembrane helix</keyword>
<keyword evidence="5 10" id="KW-0808">Transferase</keyword>
<evidence type="ECO:0000256" key="6">
    <source>
        <dbReference type="ARBA" id="ARBA00022692"/>
    </source>
</evidence>
<dbReference type="OrthoDB" id="276604at2"/>
<reference evidence="12" key="1">
    <citation type="submission" date="2017-09" db="EMBL/GenBank/DDBJ databases">
        <title>FDA dAtabase for Regulatory Grade micrObial Sequences (FDA-ARGOS): Supporting development and validation of Infectious Disease Dx tests.</title>
        <authorList>
            <person name="Minogue T."/>
            <person name="Wolcott M."/>
            <person name="Wasieloski L."/>
            <person name="Aguilar W."/>
            <person name="Moore D."/>
            <person name="Tallon L."/>
            <person name="Sadzewicz L."/>
            <person name="Ott S."/>
            <person name="Zhao X."/>
            <person name="Nagaraj S."/>
            <person name="Vavikolanu K."/>
            <person name="Aluvathingal J."/>
            <person name="Nadendla S."/>
            <person name="Sichtig H."/>
        </authorList>
    </citation>
    <scope>NUCLEOTIDE SEQUENCE [LARGE SCALE GENOMIC DNA]</scope>
    <source>
        <strain evidence="12">FDAARGOS_394</strain>
    </source>
</reference>
<evidence type="ECO:0000256" key="2">
    <source>
        <dbReference type="ARBA" id="ARBA00006739"/>
    </source>
</evidence>
<evidence type="ECO:0000256" key="5">
    <source>
        <dbReference type="ARBA" id="ARBA00022679"/>
    </source>
</evidence>
<feature type="transmembrane region" description="Helical" evidence="10">
    <location>
        <begin position="367"/>
        <end position="387"/>
    </location>
</feature>
<evidence type="ECO:0000256" key="9">
    <source>
        <dbReference type="NCBIfam" id="TIGR03937"/>
    </source>
</evidence>
<dbReference type="InterPro" id="IPR023853">
    <property type="entry name" value="PGA_PgaC/IcaA"/>
</dbReference>
<dbReference type="PANTHER" id="PTHR43630:SF1">
    <property type="entry name" value="POLY-BETA-1,6-N-ACETYL-D-GLUCOSAMINE SYNTHASE"/>
    <property type="match status" value="1"/>
</dbReference>
<dbReference type="GO" id="GO:0005886">
    <property type="term" value="C:plasma membrane"/>
    <property type="evidence" value="ECO:0007669"/>
    <property type="project" value="UniProtKB-SubCell"/>
</dbReference>
<dbReference type="STRING" id="1219032.GCA_001515545_01854"/>
<dbReference type="GO" id="GO:0043708">
    <property type="term" value="P:cell adhesion involved in biofilm formation"/>
    <property type="evidence" value="ECO:0007669"/>
    <property type="project" value="InterPro"/>
</dbReference>
<dbReference type="InterPro" id="IPR029044">
    <property type="entry name" value="Nucleotide-diphossugar_trans"/>
</dbReference>
<comment type="subcellular location">
    <subcellularLocation>
        <location evidence="1 10">Cell membrane</location>
        <topology evidence="1 10">Multi-pass membrane protein</topology>
    </subcellularLocation>
</comment>
<dbReference type="CDD" id="cd06423">
    <property type="entry name" value="CESA_like"/>
    <property type="match status" value="1"/>
</dbReference>
<evidence type="ECO:0000256" key="4">
    <source>
        <dbReference type="ARBA" id="ARBA00022676"/>
    </source>
</evidence>
<gene>
    <name evidence="11" type="primary">pgaC</name>
    <name evidence="11" type="ORF">CRM82_18705</name>
</gene>
<dbReference type="Pfam" id="PF13641">
    <property type="entry name" value="Glyco_tranf_2_3"/>
    <property type="match status" value="1"/>
</dbReference>
<evidence type="ECO:0000256" key="3">
    <source>
        <dbReference type="ARBA" id="ARBA00022475"/>
    </source>
</evidence>
<dbReference type="SUPFAM" id="SSF53448">
    <property type="entry name" value="Nucleotide-diphospho-sugar transferases"/>
    <property type="match status" value="1"/>
</dbReference>
<proteinExistence type="inferred from homology"/>
<keyword evidence="6 10" id="KW-0812">Transmembrane</keyword>
<evidence type="ECO:0000256" key="8">
    <source>
        <dbReference type="ARBA" id="ARBA00023136"/>
    </source>
</evidence>
<feature type="transmembrane region" description="Helical" evidence="10">
    <location>
        <begin position="325"/>
        <end position="347"/>
    </location>
</feature>
<dbReference type="AlphaFoldDB" id="A0A2A7UYL9"/>
<keyword evidence="4 10" id="KW-0328">Glycosyltransferase</keyword>
<evidence type="ECO:0000313" key="12">
    <source>
        <dbReference type="Proteomes" id="UP000220246"/>
    </source>
</evidence>
<keyword evidence="12" id="KW-1185">Reference proteome</keyword>
<dbReference type="GO" id="GO:0008375">
    <property type="term" value="F:acetylglucosaminyltransferase activity"/>
    <property type="evidence" value="ECO:0007669"/>
    <property type="project" value="UniProtKB-UniRule"/>
</dbReference>
<organism evidence="11 12">
    <name type="scientific">Comamonas terrigena</name>
    <dbReference type="NCBI Taxonomy" id="32013"/>
    <lineage>
        <taxon>Bacteria</taxon>
        <taxon>Pseudomonadati</taxon>
        <taxon>Pseudomonadota</taxon>
        <taxon>Betaproteobacteria</taxon>
        <taxon>Burkholderiales</taxon>
        <taxon>Comamonadaceae</taxon>
        <taxon>Comamonas</taxon>
    </lineage>
</organism>
<keyword evidence="3 10" id="KW-1003">Cell membrane</keyword>
<keyword evidence="8 10" id="KW-0472">Membrane</keyword>
<feature type="transmembrane region" description="Helical" evidence="10">
    <location>
        <begin position="399"/>
        <end position="421"/>
    </location>
</feature>
<dbReference type="EMBL" id="PDEA01000001">
    <property type="protein sequence ID" value="PEH90353.1"/>
    <property type="molecule type" value="Genomic_DNA"/>
</dbReference>
<dbReference type="Gene3D" id="3.90.550.10">
    <property type="entry name" value="Spore Coat Polysaccharide Biosynthesis Protein SpsA, Chain A"/>
    <property type="match status" value="1"/>
</dbReference>
<comment type="similarity">
    <text evidence="2 10">Belongs to the glycosyltransferase 2 family.</text>
</comment>
<feature type="transmembrane region" description="Helical" evidence="10">
    <location>
        <begin position="34"/>
        <end position="54"/>
    </location>
</feature>
<dbReference type="EC" id="2.4.1.-" evidence="10"/>
<name>A0A2A7UYL9_COMTR</name>
<dbReference type="RefSeq" id="WP_066536408.1">
    <property type="nucleotide sequence ID" value="NZ_DALZQJ010000023.1"/>
</dbReference>
<protein>
    <recommendedName>
        <fullName evidence="9 10">Poly-beta-1,6-N-acetyl-D-glucosamine synthase</fullName>
        <shortName evidence="10">Poly-beta-1,6-GlcNAc synthase</shortName>
        <ecNumber evidence="10">2.4.1.-</ecNumber>
    </recommendedName>
</protein>
<dbReference type="NCBIfam" id="TIGR03937">
    <property type="entry name" value="PgaC_IcaA"/>
    <property type="match status" value="1"/>
</dbReference>